<keyword evidence="3" id="KW-1185">Reference proteome</keyword>
<evidence type="ECO:0000313" key="2">
    <source>
        <dbReference type="EMBL" id="OKL56704.1"/>
    </source>
</evidence>
<dbReference type="STRING" id="1441469.A0A225AF79"/>
<accession>A0A225AF79</accession>
<dbReference type="OrthoDB" id="9979195at2759"/>
<dbReference type="InterPro" id="IPR041411">
    <property type="entry name" value="Ldi"/>
</dbReference>
<dbReference type="Pfam" id="PF18566">
    <property type="entry name" value="Ldi"/>
    <property type="match status" value="1"/>
</dbReference>
<evidence type="ECO:0000313" key="3">
    <source>
        <dbReference type="Proteomes" id="UP000214365"/>
    </source>
</evidence>
<comment type="caution">
    <text evidence="2">The sequence shown here is derived from an EMBL/GenBank/DDBJ whole genome shotgun (WGS) entry which is preliminary data.</text>
</comment>
<dbReference type="Proteomes" id="UP000214365">
    <property type="component" value="Unassembled WGS sequence"/>
</dbReference>
<feature type="domain" description="Linalool dehydratase/isomerase" evidence="1">
    <location>
        <begin position="15"/>
        <end position="341"/>
    </location>
</feature>
<name>A0A225AF79_TALAT</name>
<organism evidence="2 3">
    <name type="scientific">Talaromyces atroroseus</name>
    <dbReference type="NCBI Taxonomy" id="1441469"/>
    <lineage>
        <taxon>Eukaryota</taxon>
        <taxon>Fungi</taxon>
        <taxon>Dikarya</taxon>
        <taxon>Ascomycota</taxon>
        <taxon>Pezizomycotina</taxon>
        <taxon>Eurotiomycetes</taxon>
        <taxon>Eurotiomycetidae</taxon>
        <taxon>Eurotiales</taxon>
        <taxon>Trichocomaceae</taxon>
        <taxon>Talaromyces</taxon>
        <taxon>Talaromyces sect. Trachyspermi</taxon>
    </lineage>
</organism>
<evidence type="ECO:0000259" key="1">
    <source>
        <dbReference type="Pfam" id="PF18566"/>
    </source>
</evidence>
<sequence>MGTQEPAQEFLDAYRYQLSTMAYASGLAHYHRLPAMHGLFQPLIRRLIQKMLYREVWGYWYLSSQSGIMLDPDLKVLRKPWADPVVRENIMYSGHLLLMTSLYAMLFNDDEFEKPGSLTFHWNPLFWGMGPEIFVYDNRSLQQAIIAEMERNAWIIAMHLNDARDGTDVAPKVLEKYKAALEKKGMIARNDLYKDFISVKQGHAVPAKSVGFTAWAAAFMNTWNSEFVRAGFDSHATGFITNINGHVELQHPMVAGAYRSALAQGGASQDPSQLLHDAREFYKSNKSSITFPYNEPTFGYVVQWLSELGKTTELNGILAYADQNLQPTWEKGGLYYPRNDQTTDDECRWTHMDPFSGNAAIGYSRLNVENGQKNMFEAPWTKDMLANRAYVDGLDLSHGVDCLRGVWDQERRALVVTLREWSGKTAKVGFEVKNLQSGSWTVYTSQGESTSHEVLNGEQVAVDATVQANEEVDFVIIRDT</sequence>
<dbReference type="GeneID" id="31007772"/>
<protein>
    <recommendedName>
        <fullName evidence="1">Linalool dehydratase/isomerase domain-containing protein</fullName>
    </recommendedName>
</protein>
<dbReference type="EMBL" id="LFMY01000013">
    <property type="protein sequence ID" value="OKL56704.1"/>
    <property type="molecule type" value="Genomic_DNA"/>
</dbReference>
<reference evidence="2 3" key="1">
    <citation type="submission" date="2015-06" db="EMBL/GenBank/DDBJ databases">
        <title>Talaromyces atroroseus IBT 11181 draft genome.</title>
        <authorList>
            <person name="Rasmussen K.B."/>
            <person name="Rasmussen S."/>
            <person name="Petersen B."/>
            <person name="Sicheritz-Ponten T."/>
            <person name="Mortensen U.H."/>
            <person name="Thrane U."/>
        </authorList>
    </citation>
    <scope>NUCLEOTIDE SEQUENCE [LARGE SCALE GENOMIC DNA]</scope>
    <source>
        <strain evidence="2 3">IBT 11181</strain>
    </source>
</reference>
<dbReference type="RefSeq" id="XP_020116825.1">
    <property type="nucleotide sequence ID" value="XM_020262930.1"/>
</dbReference>
<gene>
    <name evidence="2" type="ORF">UA08_08016</name>
</gene>
<dbReference type="AlphaFoldDB" id="A0A225AF79"/>
<proteinExistence type="predicted"/>